<name>D7BIZ7_ALLS1</name>
<dbReference type="GO" id="GO:0017178">
    <property type="term" value="F:diphthine-ammonia ligase activity"/>
    <property type="evidence" value="ECO:0007669"/>
    <property type="project" value="TreeGrafter"/>
</dbReference>
<gene>
    <name evidence="2" type="ORF">Mesil_3339</name>
</gene>
<geneLocation type="plasmid" evidence="2 3">
    <name>pMESIL01</name>
</geneLocation>
<dbReference type="AlphaFoldDB" id="D7BIZ7"/>
<dbReference type="PANTHER" id="PTHR12196">
    <property type="entry name" value="DOMAIN OF UNKNOWN FUNCTION 71 DUF71 -CONTAINING PROTEIN"/>
    <property type="match status" value="1"/>
</dbReference>
<keyword evidence="3" id="KW-1185">Reference proteome</keyword>
<dbReference type="Pfam" id="PF01902">
    <property type="entry name" value="Diphthami_syn_2"/>
    <property type="match status" value="1"/>
</dbReference>
<dbReference type="InterPro" id="IPR030662">
    <property type="entry name" value="DPH6/MJ0570"/>
</dbReference>
<proteinExistence type="predicted"/>
<sequence length="223" mass="24603">MDPRRFVASWSGGKDSCYAVMQAQRRGLEPAVLLNVLNEKGRISRAHGIPRPVLEQQARALGVPLVAFPSSWSEYERRFVGALEQVRLEHGVTHAVFGDIDFEPHREWEEKVCARVGLEPVLPLWKEDRAALVRRMVAEGLEAVIVSCNPHLGPGFLGRTLSAETVAELEAAGADPCGENGEYHTLVLNCPLFAQRLEVGFGDKRLHGEYWFLELLPVAGAAG</sequence>
<evidence type="ECO:0000313" key="3">
    <source>
        <dbReference type="Proteomes" id="UP000001916"/>
    </source>
</evidence>
<protein>
    <recommendedName>
        <fullName evidence="1">Diphthamide synthase domain-containing protein</fullName>
    </recommendedName>
</protein>
<dbReference type="GO" id="GO:0017183">
    <property type="term" value="P:protein histidyl modification to diphthamide"/>
    <property type="evidence" value="ECO:0007669"/>
    <property type="project" value="TreeGrafter"/>
</dbReference>
<organism evidence="2 3">
    <name type="scientific">Allomeiothermus silvanus (strain ATCC 700542 / DSM 9946 / NBRC 106475 / NCIMB 13440 / VI-R2)</name>
    <name type="common">Thermus silvanus</name>
    <dbReference type="NCBI Taxonomy" id="526227"/>
    <lineage>
        <taxon>Bacteria</taxon>
        <taxon>Thermotogati</taxon>
        <taxon>Deinococcota</taxon>
        <taxon>Deinococci</taxon>
        <taxon>Thermales</taxon>
        <taxon>Thermaceae</taxon>
        <taxon>Allomeiothermus</taxon>
    </lineage>
</organism>
<dbReference type="HOGENOM" id="CLU_010289_1_0_0"/>
<keyword evidence="2" id="KW-0614">Plasmid</keyword>
<evidence type="ECO:0000259" key="1">
    <source>
        <dbReference type="Pfam" id="PF01902"/>
    </source>
</evidence>
<dbReference type="OrthoDB" id="3572539at2"/>
<dbReference type="RefSeq" id="WP_013159670.1">
    <property type="nucleotide sequence ID" value="NC_014213.1"/>
</dbReference>
<dbReference type="InterPro" id="IPR002761">
    <property type="entry name" value="Diphthami_syn_dom"/>
</dbReference>
<feature type="domain" description="Diphthamide synthase" evidence="1">
    <location>
        <begin position="6"/>
        <end position="214"/>
    </location>
</feature>
<dbReference type="PANTHER" id="PTHR12196:SF2">
    <property type="entry name" value="DIPHTHINE--AMMONIA LIGASE"/>
    <property type="match status" value="1"/>
</dbReference>
<reference evidence="2 3" key="1">
    <citation type="journal article" date="2010" name="Stand. Genomic Sci.">
        <title>Complete genome sequence of Meiothermus silvanus type strain (VI-R2).</title>
        <authorList>
            <person name="Sikorski J."/>
            <person name="Tindall B.J."/>
            <person name="Lowry S."/>
            <person name="Lucas S."/>
            <person name="Nolan M."/>
            <person name="Copeland A."/>
            <person name="Glavina Del Rio T."/>
            <person name="Tice H."/>
            <person name="Cheng J.F."/>
            <person name="Han C."/>
            <person name="Pitluck S."/>
            <person name="Liolios K."/>
            <person name="Ivanova N."/>
            <person name="Mavromatis K."/>
            <person name="Mikhailova N."/>
            <person name="Pati A."/>
            <person name="Goodwin L."/>
            <person name="Chen A."/>
            <person name="Palaniappan K."/>
            <person name="Land M."/>
            <person name="Hauser L."/>
            <person name="Chang Y.J."/>
            <person name="Jeffries C.D."/>
            <person name="Rohde M."/>
            <person name="Goker M."/>
            <person name="Woyke T."/>
            <person name="Bristow J."/>
            <person name="Eisen J.A."/>
            <person name="Markowitz V."/>
            <person name="Hugenholtz P."/>
            <person name="Kyrpides N.C."/>
            <person name="Klenk H.P."/>
            <person name="Lapidus A."/>
        </authorList>
    </citation>
    <scope>NUCLEOTIDE SEQUENCE [LARGE SCALE GENOMIC DNA]</scope>
    <source>
        <strain evidence="3">ATCC 700542 / DSM 9946 / VI-R2</strain>
        <plasmid evidence="3">Plasmid pMESIL01</plasmid>
    </source>
</reference>
<dbReference type="Proteomes" id="UP000001916">
    <property type="component" value="Plasmid pMESIL01"/>
</dbReference>
<dbReference type="SUPFAM" id="SSF52402">
    <property type="entry name" value="Adenine nucleotide alpha hydrolases-like"/>
    <property type="match status" value="1"/>
</dbReference>
<accession>D7BIZ7</accession>
<dbReference type="NCBIfam" id="TIGR00290">
    <property type="entry name" value="MJ0570_dom"/>
    <property type="match status" value="1"/>
</dbReference>
<dbReference type="eggNOG" id="COG2102">
    <property type="taxonomic scope" value="Bacteria"/>
</dbReference>
<dbReference type="KEGG" id="msv:Mesil_3339"/>
<dbReference type="InterPro" id="IPR014729">
    <property type="entry name" value="Rossmann-like_a/b/a_fold"/>
</dbReference>
<dbReference type="Gene3D" id="3.40.50.620">
    <property type="entry name" value="HUPs"/>
    <property type="match status" value="1"/>
</dbReference>
<dbReference type="Gene3D" id="3.90.1490.10">
    <property type="entry name" value="putative n-type atp pyrophosphatase, domain 2"/>
    <property type="match status" value="1"/>
</dbReference>
<evidence type="ECO:0000313" key="2">
    <source>
        <dbReference type="EMBL" id="ADH65153.1"/>
    </source>
</evidence>
<dbReference type="CDD" id="cd01994">
    <property type="entry name" value="AANH_PF0828-like"/>
    <property type="match status" value="1"/>
</dbReference>
<dbReference type="EMBL" id="CP002043">
    <property type="protein sequence ID" value="ADH65153.1"/>
    <property type="molecule type" value="Genomic_DNA"/>
</dbReference>